<dbReference type="OMA" id="RAYRQML"/>
<keyword evidence="4" id="KW-0324">Glycolysis</keyword>
<dbReference type="eggNOG" id="KOG1557">
    <property type="taxonomic scope" value="Eukaryota"/>
</dbReference>
<dbReference type="AlphaFoldDB" id="K0S5W0"/>
<dbReference type="GO" id="GO:0004332">
    <property type="term" value="F:fructose-bisphosphate aldolase activity"/>
    <property type="evidence" value="ECO:0007669"/>
    <property type="project" value="UniProtKB-EC"/>
</dbReference>
<gene>
    <name evidence="6" type="ORF">THAOC_19407</name>
</gene>
<dbReference type="OrthoDB" id="36455at2759"/>
<dbReference type="Pfam" id="PF00274">
    <property type="entry name" value="Glycolytic"/>
    <property type="match status" value="1"/>
</dbReference>
<name>K0S5W0_THAOC</name>
<dbReference type="Proteomes" id="UP000266841">
    <property type="component" value="Unassembled WGS sequence"/>
</dbReference>
<accession>K0S5W0</accession>
<dbReference type="UniPathway" id="UPA00109">
    <property type="reaction ID" value="UER00183"/>
</dbReference>
<dbReference type="EC" id="4.1.2.13" evidence="3"/>
<proteinExistence type="inferred from homology"/>
<evidence type="ECO:0000256" key="2">
    <source>
        <dbReference type="ARBA" id="ARBA00010387"/>
    </source>
</evidence>
<comment type="caution">
    <text evidence="6">The sequence shown here is derived from an EMBL/GenBank/DDBJ whole genome shotgun (WGS) entry which is preliminary data.</text>
</comment>
<organism evidence="6 7">
    <name type="scientific">Thalassiosira oceanica</name>
    <name type="common">Marine diatom</name>
    <dbReference type="NCBI Taxonomy" id="159749"/>
    <lineage>
        <taxon>Eukaryota</taxon>
        <taxon>Sar</taxon>
        <taxon>Stramenopiles</taxon>
        <taxon>Ochrophyta</taxon>
        <taxon>Bacillariophyta</taxon>
        <taxon>Coscinodiscophyceae</taxon>
        <taxon>Thalassiosirophycidae</taxon>
        <taxon>Thalassiosirales</taxon>
        <taxon>Thalassiosiraceae</taxon>
        <taxon>Thalassiosira</taxon>
    </lineage>
</organism>
<dbReference type="PANTHER" id="PTHR11627">
    <property type="entry name" value="FRUCTOSE-BISPHOSPHATE ALDOLASE"/>
    <property type="match status" value="1"/>
</dbReference>
<comment type="similarity">
    <text evidence="2">Belongs to the class I fructose-bisphosphate aldolase family.</text>
</comment>
<dbReference type="InterPro" id="IPR000741">
    <property type="entry name" value="FBA_I"/>
</dbReference>
<dbReference type="Gene3D" id="3.20.20.70">
    <property type="entry name" value="Aldolase class I"/>
    <property type="match status" value="1"/>
</dbReference>
<evidence type="ECO:0000256" key="1">
    <source>
        <dbReference type="ARBA" id="ARBA00004714"/>
    </source>
</evidence>
<evidence type="ECO:0000313" key="6">
    <source>
        <dbReference type="EMBL" id="EJK60269.1"/>
    </source>
</evidence>
<keyword evidence="5" id="KW-0456">Lyase</keyword>
<dbReference type="SUPFAM" id="SSF51569">
    <property type="entry name" value="Aldolase"/>
    <property type="match status" value="1"/>
</dbReference>
<evidence type="ECO:0000256" key="3">
    <source>
        <dbReference type="ARBA" id="ARBA00013068"/>
    </source>
</evidence>
<dbReference type="NCBIfam" id="NF033379">
    <property type="entry name" value="FrucBisAld_I"/>
    <property type="match status" value="1"/>
</dbReference>
<protein>
    <recommendedName>
        <fullName evidence="3">fructose-bisphosphate aldolase</fullName>
        <ecNumber evidence="3">4.1.2.13</ecNumber>
    </recommendedName>
</protein>
<reference evidence="6 7" key="1">
    <citation type="journal article" date="2012" name="Genome Biol.">
        <title>Genome and low-iron response of an oceanic diatom adapted to chronic iron limitation.</title>
        <authorList>
            <person name="Lommer M."/>
            <person name="Specht M."/>
            <person name="Roy A.S."/>
            <person name="Kraemer L."/>
            <person name="Andreson R."/>
            <person name="Gutowska M.A."/>
            <person name="Wolf J."/>
            <person name="Bergner S.V."/>
            <person name="Schilhabel M.B."/>
            <person name="Klostermeier U.C."/>
            <person name="Beiko R.G."/>
            <person name="Rosenstiel P."/>
            <person name="Hippler M."/>
            <person name="Laroche J."/>
        </authorList>
    </citation>
    <scope>NUCLEOTIDE SEQUENCE [LARGE SCALE GENOMIC DNA]</scope>
    <source>
        <strain evidence="6 7">CCMP1005</strain>
    </source>
</reference>
<comment type="pathway">
    <text evidence="1">Carbohydrate degradation; glycolysis; D-glyceraldehyde 3-phosphate and glycerone phosphate from D-glucose: step 4/4.</text>
</comment>
<evidence type="ECO:0000256" key="5">
    <source>
        <dbReference type="ARBA" id="ARBA00023239"/>
    </source>
</evidence>
<evidence type="ECO:0000256" key="4">
    <source>
        <dbReference type="ARBA" id="ARBA00023152"/>
    </source>
</evidence>
<sequence>MSGGSFLSPEQKEALESTASKLATRGKGITACDESAGTIGKRFAAVGVENSEDNRRLYRQMLFTAEGCEKYLCGAILDPETLLQKSCDDVPFPKLLADRGIVPGVKPHLKVFTLPGTGGDTVMQGLDSLAQRCSKYYSQGARFAKWRSPLTINTRTGRPTDLAVRANMSDLARYALICQSEGLMPIVEPDVIMEGDHTLDEAVAVNTKVLSELFRQLIDHGVYLPGCSLKSNMVNPGRECPVSYSVDELAKANVSTLEHTLPVSIKTANYLSGGQSLADAAARLSAINRANKRGPWNLSFSWSAALQLPLLDLCRGKGGVLQLGPMRKLYIEELKIASAAANGELSCAGDAGCHVGVKKRKHTVD</sequence>
<dbReference type="GO" id="GO:0006096">
    <property type="term" value="P:glycolytic process"/>
    <property type="evidence" value="ECO:0007669"/>
    <property type="project" value="UniProtKB-UniPathway"/>
</dbReference>
<dbReference type="EMBL" id="AGNL01021312">
    <property type="protein sequence ID" value="EJK60269.1"/>
    <property type="molecule type" value="Genomic_DNA"/>
</dbReference>
<keyword evidence="7" id="KW-1185">Reference proteome</keyword>
<evidence type="ECO:0000313" key="7">
    <source>
        <dbReference type="Proteomes" id="UP000266841"/>
    </source>
</evidence>
<dbReference type="InterPro" id="IPR013785">
    <property type="entry name" value="Aldolase_TIM"/>
</dbReference>